<feature type="repeat" description="WD" evidence="3">
    <location>
        <begin position="1274"/>
        <end position="1308"/>
    </location>
</feature>
<feature type="repeat" description="WD" evidence="3">
    <location>
        <begin position="1055"/>
        <end position="1087"/>
    </location>
</feature>
<dbReference type="PROSITE" id="PS00678">
    <property type="entry name" value="WD_REPEATS_1"/>
    <property type="match status" value="5"/>
</dbReference>
<dbReference type="InterPro" id="IPR056884">
    <property type="entry name" value="NPHP3-like_N"/>
</dbReference>
<feature type="repeat" description="WD" evidence="3">
    <location>
        <begin position="1012"/>
        <end position="1053"/>
    </location>
</feature>
<feature type="repeat" description="WD" evidence="3">
    <location>
        <begin position="1229"/>
        <end position="1272"/>
    </location>
</feature>
<dbReference type="InterPro" id="IPR019775">
    <property type="entry name" value="WD40_repeat_CS"/>
</dbReference>
<dbReference type="Pfam" id="PF00400">
    <property type="entry name" value="WD40"/>
    <property type="match status" value="14"/>
</dbReference>
<dbReference type="PRINTS" id="PR00320">
    <property type="entry name" value="GPROTEINBRPT"/>
</dbReference>
<evidence type="ECO:0000259" key="5">
    <source>
        <dbReference type="PROSITE" id="PS50837"/>
    </source>
</evidence>
<dbReference type="Gene3D" id="3.40.50.300">
    <property type="entry name" value="P-loop containing nucleotide triphosphate hydrolases"/>
    <property type="match status" value="1"/>
</dbReference>
<feature type="repeat" description="WD" evidence="3">
    <location>
        <begin position="1316"/>
        <end position="1357"/>
    </location>
</feature>
<feature type="repeat" description="WD" evidence="3">
    <location>
        <begin position="1098"/>
        <end position="1130"/>
    </location>
</feature>
<feature type="repeat" description="WD" evidence="3">
    <location>
        <begin position="1402"/>
        <end position="1443"/>
    </location>
</feature>
<dbReference type="InterPro" id="IPR007111">
    <property type="entry name" value="NACHT_NTPase"/>
</dbReference>
<comment type="caution">
    <text evidence="6">The sequence shown here is derived from an EMBL/GenBank/DDBJ whole genome shotgun (WGS) entry which is preliminary data.</text>
</comment>
<sequence>MSSSSKPPESKLTSFFRKPKQPDSHGKKLSTVKSSAVATVIQRATSVLGAVGSTTITGQSVDPLINPPTNDHLEASGEGPLDSNRPAARSSYEPPAAPTSHVWVMVKQALDELHNCEYPGVLSPLKSVVGALCKCIDLMEMATDNDNEYKELASSLKRIAHSLRGYIKDRPNCDPISGSINQAAMSINQHIAKINAKRGGPAGRCLIGAQIHREEILKCTGEIECILQQLQMEISLSSLGLLDEISVNDKLQLLNPSKLARYDSFSAGAGSRGCTPGTRMEVLLDLDSWSNSSAAPHLRWINGMAGTGKTTIAYSHSEALDKRQKLAASFFCSRNSSECCKASRILPTIAYQLARFSPPFRAELCFELKKDSDLGYSNIPIQFKRLLQAPFKRIGRMPEGVVIVLDALDECEDVNAMRIVLNELTKHVEELPVKVLVTSRPLPGICQQMEFYYNSVLAPGSQNYNILSLHELNTAIVQADIRLYLKRELQSLDDNQVSKLTQQCGPLFIYAATLVRYVNSQPGNQLSPRRLEHIFSMSTNPSSNKRYEEIDSMYTMVLNTVFHNLEVEEADDVRLVLRTVLCAQEAISISMIATFCGLNNETSLFALKLLRSVVYHSDSDDLISIFHTSFPDFMFNQQRSGDFYCDPVEHNRIMAEQCFRLMDQGLQFNICRLESSYIPDQQNPELQSQIDNTITPALWYACCYWIGHLWHTTHSEDFHEAVKKLLTRRLFFWTEVFSLKQRITLGADVLFRTQAWLKDFSDDSSLVFFAEDARNFLNSFAANPVSVSTPHIYLSLLSFCPRSSAIFKCYSKYFRSLAEPDESVLQLREVAALSSWQREAEVTSVCYSPDGTRIAYGCLDGTVGLQNSLDGTSIFTTSRDQGHDQAVWSVAFSPPQDQIGNQAYVVSGSSDGTIRTWNALDGTALVIIRPLSGEIRCVATSANGTIASGANNGTVCIWNSPDGNLLFRLSGHSQPVWSVAFSLDGTRLASGSDDHTIRIWNPHSGQLMLGPLEAQRGDINTIAFSPDGTRMASGSNDRTVCVWDPHTGTAILGPFVAHNHNITSVTFSPDGRFLASSSLDRTIRVWDPVDGKRAAGPFEGHIGPICSIAFSPDNTRIISGSLDSTIRIWDPRQGALGDGALQSHSDAVFSVAFSPDGQHMASCSFDGTLRVWDLPDSIPVAIGNPLRGHTDYVMSLAFSPDGSRVVTGSADRTARVWNILEQRAPPVLFEEHEGVIWSVAFSPDGRFVASASGSGDNTIRLWDPSDGRSISAPLTIHTDDIKAVAISPDSKTLASGSRDKTLRVWDLKDTPNSLLLEGHTHTVWSVIYSHDGAKLASSSSDGTIRIWDPQTGTLVAEPIQAHTGKVSSIAFSPDSQYIASGTDDCAIRLWDTRTGDLVSGPYEGHHDVIWSVAYSPSGTHIISGSHDGTIRIWDVNNNAPAVSGGDTGTTNYFLELDIDTNKSFKR</sequence>
<dbReference type="PROSITE" id="PS50082">
    <property type="entry name" value="WD_REPEATS_2"/>
    <property type="match status" value="12"/>
</dbReference>
<feature type="repeat" description="WD" evidence="3">
    <location>
        <begin position="1186"/>
        <end position="1219"/>
    </location>
</feature>
<gene>
    <name evidence="6" type="ORF">RDB_LOCUS183475</name>
</gene>
<dbReference type="InterPro" id="IPR015943">
    <property type="entry name" value="WD40/YVTN_repeat-like_dom_sf"/>
</dbReference>
<dbReference type="EMBL" id="CAJMXA010004215">
    <property type="protein sequence ID" value="CAE6537301.1"/>
    <property type="molecule type" value="Genomic_DNA"/>
</dbReference>
<dbReference type="SUPFAM" id="SSF50998">
    <property type="entry name" value="Quinoprotein alcohol dehydrogenase-like"/>
    <property type="match status" value="1"/>
</dbReference>
<dbReference type="SUPFAM" id="SSF52540">
    <property type="entry name" value="P-loop containing nucleoside triphosphate hydrolases"/>
    <property type="match status" value="1"/>
</dbReference>
<accession>A0A8H3DPB3</accession>
<evidence type="ECO:0000313" key="7">
    <source>
        <dbReference type="Proteomes" id="UP000663853"/>
    </source>
</evidence>
<dbReference type="PANTHER" id="PTHR22847">
    <property type="entry name" value="WD40 REPEAT PROTEIN"/>
    <property type="match status" value="1"/>
</dbReference>
<dbReference type="GO" id="GO:1990234">
    <property type="term" value="C:transferase complex"/>
    <property type="evidence" value="ECO:0007669"/>
    <property type="project" value="UniProtKB-ARBA"/>
</dbReference>
<dbReference type="Pfam" id="PF24883">
    <property type="entry name" value="NPHP3_N"/>
    <property type="match status" value="1"/>
</dbReference>
<evidence type="ECO:0000256" key="2">
    <source>
        <dbReference type="ARBA" id="ARBA00022737"/>
    </source>
</evidence>
<organism evidence="6 7">
    <name type="scientific">Rhizoctonia solani</name>
    <dbReference type="NCBI Taxonomy" id="456999"/>
    <lineage>
        <taxon>Eukaryota</taxon>
        <taxon>Fungi</taxon>
        <taxon>Dikarya</taxon>
        <taxon>Basidiomycota</taxon>
        <taxon>Agaricomycotina</taxon>
        <taxon>Agaricomycetes</taxon>
        <taxon>Cantharellales</taxon>
        <taxon>Ceratobasidiaceae</taxon>
        <taxon>Rhizoctonia</taxon>
    </lineage>
</organism>
<feature type="region of interest" description="Disordered" evidence="4">
    <location>
        <begin position="57"/>
        <end position="96"/>
    </location>
</feature>
<evidence type="ECO:0000256" key="4">
    <source>
        <dbReference type="SAM" id="MobiDB-lite"/>
    </source>
</evidence>
<dbReference type="PANTHER" id="PTHR22847:SF637">
    <property type="entry name" value="WD REPEAT DOMAIN 5B"/>
    <property type="match status" value="1"/>
</dbReference>
<feature type="repeat" description="WD" evidence="3">
    <location>
        <begin position="969"/>
        <end position="1010"/>
    </location>
</feature>
<dbReference type="PROSITE" id="PS50294">
    <property type="entry name" value="WD_REPEATS_REGION"/>
    <property type="match status" value="12"/>
</dbReference>
<dbReference type="InterPro" id="IPR027417">
    <property type="entry name" value="P-loop_NTPase"/>
</dbReference>
<dbReference type="PROSITE" id="PS50837">
    <property type="entry name" value="NACHT"/>
    <property type="match status" value="1"/>
</dbReference>
<protein>
    <recommendedName>
        <fullName evidence="5">NACHT domain-containing protein</fullName>
    </recommendedName>
</protein>
<name>A0A8H3DPB3_9AGAM</name>
<evidence type="ECO:0000256" key="3">
    <source>
        <dbReference type="PROSITE-ProRule" id="PRU00221"/>
    </source>
</evidence>
<dbReference type="SUPFAM" id="SSF50978">
    <property type="entry name" value="WD40 repeat-like"/>
    <property type="match status" value="1"/>
</dbReference>
<evidence type="ECO:0000256" key="1">
    <source>
        <dbReference type="ARBA" id="ARBA00022574"/>
    </source>
</evidence>
<reference evidence="6" key="1">
    <citation type="submission" date="2021-01" db="EMBL/GenBank/DDBJ databases">
        <authorList>
            <person name="Kaushik A."/>
        </authorList>
    </citation>
    <scope>NUCLEOTIDE SEQUENCE</scope>
    <source>
        <strain evidence="6">AG6-10EEA</strain>
    </source>
</reference>
<proteinExistence type="predicted"/>
<feature type="region of interest" description="Disordered" evidence="4">
    <location>
        <begin position="1"/>
        <end position="33"/>
    </location>
</feature>
<dbReference type="Proteomes" id="UP000663853">
    <property type="component" value="Unassembled WGS sequence"/>
</dbReference>
<dbReference type="InterPro" id="IPR011047">
    <property type="entry name" value="Quinoprotein_ADH-like_sf"/>
</dbReference>
<evidence type="ECO:0000313" key="6">
    <source>
        <dbReference type="EMBL" id="CAE6537301.1"/>
    </source>
</evidence>
<feature type="repeat" description="WD" evidence="3">
    <location>
        <begin position="1141"/>
        <end position="1174"/>
    </location>
</feature>
<dbReference type="InterPro" id="IPR036322">
    <property type="entry name" value="WD40_repeat_dom_sf"/>
</dbReference>
<dbReference type="Gene3D" id="2.130.10.10">
    <property type="entry name" value="YVTN repeat-like/Quinoprotein amine dehydrogenase"/>
    <property type="match status" value="6"/>
</dbReference>
<dbReference type="SMART" id="SM00320">
    <property type="entry name" value="WD40"/>
    <property type="match status" value="14"/>
</dbReference>
<feature type="domain" description="NACHT" evidence="5">
    <location>
        <begin position="297"/>
        <end position="441"/>
    </location>
</feature>
<dbReference type="InterPro" id="IPR001680">
    <property type="entry name" value="WD40_rpt"/>
</dbReference>
<keyword evidence="1 3" id="KW-0853">WD repeat</keyword>
<feature type="repeat" description="WD" evidence="3">
    <location>
        <begin position="880"/>
        <end position="927"/>
    </location>
</feature>
<feature type="compositionally biased region" description="Polar residues" evidence="4">
    <location>
        <begin position="1"/>
        <end position="13"/>
    </location>
</feature>
<keyword evidence="2" id="KW-0677">Repeat</keyword>
<dbReference type="CDD" id="cd00200">
    <property type="entry name" value="WD40"/>
    <property type="match status" value="2"/>
</dbReference>
<dbReference type="InterPro" id="IPR020472">
    <property type="entry name" value="WD40_PAC1"/>
</dbReference>
<feature type="repeat" description="WD" evidence="3">
    <location>
        <begin position="1359"/>
        <end position="1400"/>
    </location>
</feature>